<comment type="similarity">
    <text evidence="5">Belongs to the ABC-2 integral membrane protein family.</text>
</comment>
<evidence type="ECO:0000256" key="5">
    <source>
        <dbReference type="RuleBase" id="RU361157"/>
    </source>
</evidence>
<evidence type="ECO:0000313" key="7">
    <source>
        <dbReference type="EMBL" id="HDL89706.1"/>
    </source>
</evidence>
<keyword evidence="2 5" id="KW-0812">Transmembrane</keyword>
<dbReference type="PRINTS" id="PR00164">
    <property type="entry name" value="ABC2TRNSPORT"/>
</dbReference>
<dbReference type="PROSITE" id="PS51012">
    <property type="entry name" value="ABC_TM2"/>
    <property type="match status" value="1"/>
</dbReference>
<organism evidence="7">
    <name type="scientific">Thermodesulforhabdus norvegica</name>
    <dbReference type="NCBI Taxonomy" id="39841"/>
    <lineage>
        <taxon>Bacteria</taxon>
        <taxon>Pseudomonadati</taxon>
        <taxon>Thermodesulfobacteriota</taxon>
        <taxon>Syntrophobacteria</taxon>
        <taxon>Syntrophobacterales</taxon>
        <taxon>Thermodesulforhabdaceae</taxon>
        <taxon>Thermodesulforhabdus</taxon>
    </lineage>
</organism>
<dbReference type="InterPro" id="IPR000412">
    <property type="entry name" value="ABC_2_transport"/>
</dbReference>
<feature type="transmembrane region" description="Helical" evidence="5">
    <location>
        <begin position="164"/>
        <end position="184"/>
    </location>
</feature>
<dbReference type="Proteomes" id="UP000886355">
    <property type="component" value="Unassembled WGS sequence"/>
</dbReference>
<feature type="transmembrane region" description="Helical" evidence="5">
    <location>
        <begin position="52"/>
        <end position="74"/>
    </location>
</feature>
<evidence type="ECO:0000256" key="1">
    <source>
        <dbReference type="ARBA" id="ARBA00004141"/>
    </source>
</evidence>
<protein>
    <recommendedName>
        <fullName evidence="5">Transport permease protein</fullName>
    </recommendedName>
</protein>
<dbReference type="PANTHER" id="PTHR43332:SF2">
    <property type="entry name" value="INNER MEMBRANE TRANSPORT PERMEASE YADH"/>
    <property type="match status" value="1"/>
</dbReference>
<feature type="domain" description="ABC transmembrane type-2" evidence="6">
    <location>
        <begin position="21"/>
        <end position="242"/>
    </location>
</feature>
<evidence type="ECO:0000256" key="2">
    <source>
        <dbReference type="ARBA" id="ARBA00022692"/>
    </source>
</evidence>
<accession>A0A7C0WUT1</accession>
<dbReference type="PANTHER" id="PTHR43332">
    <property type="entry name" value="INNER MEMBRANE TRANSPORT PERMEASE YADH-RELATED"/>
    <property type="match status" value="1"/>
</dbReference>
<keyword evidence="5" id="KW-0813">Transport</keyword>
<proteinExistence type="inferred from homology"/>
<feature type="transmembrane region" description="Helical" evidence="5">
    <location>
        <begin position="20"/>
        <end position="40"/>
    </location>
</feature>
<dbReference type="GO" id="GO:0140359">
    <property type="term" value="F:ABC-type transporter activity"/>
    <property type="evidence" value="ECO:0007669"/>
    <property type="project" value="InterPro"/>
</dbReference>
<feature type="transmembrane region" description="Helical" evidence="5">
    <location>
        <begin position="133"/>
        <end position="157"/>
    </location>
</feature>
<dbReference type="InterPro" id="IPR047817">
    <property type="entry name" value="ABC2_TM_bact-type"/>
</dbReference>
<keyword evidence="4 5" id="KW-0472">Membrane</keyword>
<dbReference type="InterPro" id="IPR013525">
    <property type="entry name" value="ABC2_TM"/>
</dbReference>
<evidence type="ECO:0000259" key="6">
    <source>
        <dbReference type="PROSITE" id="PS51012"/>
    </source>
</evidence>
<evidence type="ECO:0000256" key="3">
    <source>
        <dbReference type="ARBA" id="ARBA00022989"/>
    </source>
</evidence>
<dbReference type="GO" id="GO:0043190">
    <property type="term" value="C:ATP-binding cassette (ABC) transporter complex"/>
    <property type="evidence" value="ECO:0007669"/>
    <property type="project" value="InterPro"/>
</dbReference>
<keyword evidence="5" id="KW-1003">Cell membrane</keyword>
<evidence type="ECO:0000256" key="4">
    <source>
        <dbReference type="ARBA" id="ARBA00023136"/>
    </source>
</evidence>
<reference evidence="7" key="1">
    <citation type="journal article" date="2020" name="mSystems">
        <title>Genome- and Community-Level Interaction Insights into Carbon Utilization and Element Cycling Functions of Hydrothermarchaeota in Hydrothermal Sediment.</title>
        <authorList>
            <person name="Zhou Z."/>
            <person name="Liu Y."/>
            <person name="Xu W."/>
            <person name="Pan J."/>
            <person name="Luo Z.H."/>
            <person name="Li M."/>
        </authorList>
    </citation>
    <scope>NUCLEOTIDE SEQUENCE [LARGE SCALE GENOMIC DNA]</scope>
    <source>
        <strain evidence="7">HyVt-19</strain>
    </source>
</reference>
<gene>
    <name evidence="7" type="ORF">ENG14_02245</name>
</gene>
<dbReference type="InterPro" id="IPR052522">
    <property type="entry name" value="ABC-2_transport_permease"/>
</dbReference>
<feature type="transmembrane region" description="Helical" evidence="5">
    <location>
        <begin position="221"/>
        <end position="239"/>
    </location>
</feature>
<dbReference type="EMBL" id="DQZW01000107">
    <property type="protein sequence ID" value="HDL89706.1"/>
    <property type="molecule type" value="Genomic_DNA"/>
</dbReference>
<sequence length="244" mass="27111">MRGWSAVFYREILILKTKIFRQLASMSVMPLLYIVAFGYGLGNEMTVNGVPYLAFLIPGLAAMSSMIQGFNIASEINITRFYWRVFEEFQVAPIRSIAYVTGEVLFGVTRAAMGVGIITGLAWLFGIRLSYNFFFWLAMVMNAFLFASLAVSLAMLVRSHADQALLVNFVITPMGFLGGTFFPVEKMPHWVQILLEYLPITHAAKAMRAAALGNQPDPESYVVLGIMGVMFFVLAVICVSQAKD</sequence>
<comment type="subcellular location">
    <subcellularLocation>
        <location evidence="5">Cell membrane</location>
        <topology evidence="5">Multi-pass membrane protein</topology>
    </subcellularLocation>
    <subcellularLocation>
        <location evidence="1">Membrane</location>
        <topology evidence="1">Multi-pass membrane protein</topology>
    </subcellularLocation>
</comment>
<name>A0A7C0WUT1_9BACT</name>
<comment type="caution">
    <text evidence="7">The sequence shown here is derived from an EMBL/GenBank/DDBJ whole genome shotgun (WGS) entry which is preliminary data.</text>
</comment>
<dbReference type="PIRSF" id="PIRSF006648">
    <property type="entry name" value="DrrB"/>
    <property type="match status" value="1"/>
</dbReference>
<feature type="transmembrane region" description="Helical" evidence="5">
    <location>
        <begin position="104"/>
        <end position="127"/>
    </location>
</feature>
<dbReference type="AlphaFoldDB" id="A0A7C0WUT1"/>
<keyword evidence="3 5" id="KW-1133">Transmembrane helix</keyword>
<dbReference type="Pfam" id="PF01061">
    <property type="entry name" value="ABC2_membrane"/>
    <property type="match status" value="1"/>
</dbReference>